<reference evidence="6" key="1">
    <citation type="submission" date="2023-11" db="EMBL/GenBank/DDBJ databases">
        <title>Genome assemblies of two species of porcelain crab, Petrolisthes cinctipes and Petrolisthes manimaculis (Anomura: Porcellanidae).</title>
        <authorList>
            <person name="Angst P."/>
        </authorList>
    </citation>
    <scope>NUCLEOTIDE SEQUENCE</scope>
    <source>
        <strain evidence="6">PB745_02</strain>
        <tissue evidence="6">Gill</tissue>
    </source>
</reference>
<proteinExistence type="inferred from homology"/>
<dbReference type="PANTHER" id="PTHR16932">
    <property type="entry name" value="INTERFERON ALPHA-INDUCIBLE PROTEIN 27"/>
    <property type="match status" value="1"/>
</dbReference>
<evidence type="ECO:0000256" key="2">
    <source>
        <dbReference type="ARBA" id="ARBA00007262"/>
    </source>
</evidence>
<keyword evidence="4" id="KW-1133">Transmembrane helix</keyword>
<evidence type="ECO:0000256" key="5">
    <source>
        <dbReference type="ARBA" id="ARBA00023136"/>
    </source>
</evidence>
<evidence type="ECO:0000313" key="7">
    <source>
        <dbReference type="Proteomes" id="UP001292094"/>
    </source>
</evidence>
<gene>
    <name evidence="6" type="ORF">Pmani_006825</name>
</gene>
<evidence type="ECO:0000256" key="3">
    <source>
        <dbReference type="ARBA" id="ARBA00022692"/>
    </source>
</evidence>
<comment type="subcellular location">
    <subcellularLocation>
        <location evidence="1">Membrane</location>
        <topology evidence="1">Multi-pass membrane protein</topology>
    </subcellularLocation>
</comment>
<dbReference type="AlphaFoldDB" id="A0AAE1Q955"/>
<evidence type="ECO:0000256" key="4">
    <source>
        <dbReference type="ARBA" id="ARBA00022989"/>
    </source>
</evidence>
<keyword evidence="5" id="KW-0472">Membrane</keyword>
<organism evidence="6 7">
    <name type="scientific">Petrolisthes manimaculis</name>
    <dbReference type="NCBI Taxonomy" id="1843537"/>
    <lineage>
        <taxon>Eukaryota</taxon>
        <taxon>Metazoa</taxon>
        <taxon>Ecdysozoa</taxon>
        <taxon>Arthropoda</taxon>
        <taxon>Crustacea</taxon>
        <taxon>Multicrustacea</taxon>
        <taxon>Malacostraca</taxon>
        <taxon>Eumalacostraca</taxon>
        <taxon>Eucarida</taxon>
        <taxon>Decapoda</taxon>
        <taxon>Pleocyemata</taxon>
        <taxon>Anomura</taxon>
        <taxon>Galatheoidea</taxon>
        <taxon>Porcellanidae</taxon>
        <taxon>Petrolisthes</taxon>
    </lineage>
</organism>
<dbReference type="PANTHER" id="PTHR16932:SF37">
    <property type="entry name" value="ISG12-1 PROTEIN-RELATED"/>
    <property type="match status" value="1"/>
</dbReference>
<protein>
    <submittedName>
        <fullName evidence="6">Uncharacterized protein</fullName>
    </submittedName>
</protein>
<dbReference type="GO" id="GO:0031966">
    <property type="term" value="C:mitochondrial membrane"/>
    <property type="evidence" value="ECO:0007669"/>
    <property type="project" value="TreeGrafter"/>
</dbReference>
<name>A0AAE1Q955_9EUCA</name>
<keyword evidence="3" id="KW-0812">Transmembrane</keyword>
<comment type="similarity">
    <text evidence="2">Belongs to the IFI6/IFI27 family.</text>
</comment>
<keyword evidence="7" id="KW-1185">Reference proteome</keyword>
<sequence length="184" mass="17513">MQDLILLIRPWDSGHEDKNIIPRSVGIGVASVLGAGAMVAAAPLVLTAAGFTAGGAAAGSMAASMMSSAAIANSGSVAAGSLVALLQSAGAAGIGTAPSVTLGATGAAIGGGLRSVLTRDKNTETKTFGGFTGVAFAAGSLVALLQSAGAATSSTLGATGAALGGKLTGLLTWDKAKTSGRDRN</sequence>
<comment type="caution">
    <text evidence="6">The sequence shown here is derived from an EMBL/GenBank/DDBJ whole genome shotgun (WGS) entry which is preliminary data.</text>
</comment>
<dbReference type="InterPro" id="IPR038213">
    <property type="entry name" value="IFI6/IFI27-like_sf"/>
</dbReference>
<dbReference type="Gene3D" id="6.10.110.10">
    <property type="match status" value="1"/>
</dbReference>
<dbReference type="GO" id="GO:0097193">
    <property type="term" value="P:intrinsic apoptotic signaling pathway"/>
    <property type="evidence" value="ECO:0007669"/>
    <property type="project" value="TreeGrafter"/>
</dbReference>
<dbReference type="GO" id="GO:0001836">
    <property type="term" value="P:release of cytochrome c from mitochondria"/>
    <property type="evidence" value="ECO:0007669"/>
    <property type="project" value="TreeGrafter"/>
</dbReference>
<accession>A0AAE1Q955</accession>
<dbReference type="Pfam" id="PF06140">
    <property type="entry name" value="Ifi-6-16"/>
    <property type="match status" value="1"/>
</dbReference>
<evidence type="ECO:0000256" key="1">
    <source>
        <dbReference type="ARBA" id="ARBA00004141"/>
    </source>
</evidence>
<dbReference type="EMBL" id="JAWZYT010000517">
    <property type="protein sequence ID" value="KAK4322485.1"/>
    <property type="molecule type" value="Genomic_DNA"/>
</dbReference>
<dbReference type="Proteomes" id="UP001292094">
    <property type="component" value="Unassembled WGS sequence"/>
</dbReference>
<evidence type="ECO:0000313" key="6">
    <source>
        <dbReference type="EMBL" id="KAK4322485.1"/>
    </source>
</evidence>
<dbReference type="InterPro" id="IPR009311">
    <property type="entry name" value="IFI6/IFI27-like"/>
</dbReference>